<dbReference type="OrthoDB" id="6050511at2759"/>
<organism evidence="2 3">
    <name type="scientific">Crassostrea virginica</name>
    <name type="common">Eastern oyster</name>
    <dbReference type="NCBI Taxonomy" id="6565"/>
    <lineage>
        <taxon>Eukaryota</taxon>
        <taxon>Metazoa</taxon>
        <taxon>Spiralia</taxon>
        <taxon>Lophotrochozoa</taxon>
        <taxon>Mollusca</taxon>
        <taxon>Bivalvia</taxon>
        <taxon>Autobranchia</taxon>
        <taxon>Pteriomorphia</taxon>
        <taxon>Ostreida</taxon>
        <taxon>Ostreoidea</taxon>
        <taxon>Ostreidae</taxon>
        <taxon>Crassostrea</taxon>
    </lineage>
</organism>
<dbReference type="SUPFAM" id="SSF57302">
    <property type="entry name" value="Snake toxin-like"/>
    <property type="match status" value="1"/>
</dbReference>
<proteinExistence type="predicted"/>
<evidence type="ECO:0000313" key="2">
    <source>
        <dbReference type="Proteomes" id="UP000694844"/>
    </source>
</evidence>
<evidence type="ECO:0000256" key="1">
    <source>
        <dbReference type="SAM" id="SignalP"/>
    </source>
</evidence>
<feature type="signal peptide" evidence="1">
    <location>
        <begin position="1"/>
        <end position="19"/>
    </location>
</feature>
<sequence>MKTLIAIFVTLSLFDLVSAGPICRQCLDAANITECITRTVECWDNETPQDTCLVCDGVHSDVTSCNTAATCAWYEACYSGIRIVGRYIRHVYGCIDEVICRAMVDNVMTNSTIHHNGRRVIHGDQGTPICDACCKGDLCNRKYCFDLRQNMTRDFSSGATPAPSNQHTPQDTCLVCDGVHSDVTSCRTAATCPPNEVCFTGIRVVGTAIRYVFGCYEERVCHAMVDDNNKNSSIHHNGRRVIHGDQGTPICDACCKGDLCNRKDCFDLKQSMGSVFGPVLG</sequence>
<reference evidence="3" key="1">
    <citation type="submission" date="2025-08" db="UniProtKB">
        <authorList>
            <consortium name="RefSeq"/>
        </authorList>
    </citation>
    <scope>IDENTIFICATION</scope>
    <source>
        <tissue evidence="3">Whole sample</tissue>
    </source>
</reference>
<dbReference type="KEGG" id="cvn:111099843"/>
<keyword evidence="2" id="KW-1185">Reference proteome</keyword>
<dbReference type="Proteomes" id="UP000694844">
    <property type="component" value="Chromosome 6"/>
</dbReference>
<evidence type="ECO:0000313" key="3">
    <source>
        <dbReference type="RefSeq" id="XP_022287016.1"/>
    </source>
</evidence>
<name>A0A8B8A6C4_CRAVI</name>
<protein>
    <submittedName>
        <fullName evidence="3">Uncharacterized protein LOC111099843</fullName>
    </submittedName>
</protein>
<feature type="chain" id="PRO_5034310899" evidence="1">
    <location>
        <begin position="20"/>
        <end position="281"/>
    </location>
</feature>
<dbReference type="AlphaFoldDB" id="A0A8B8A6C4"/>
<keyword evidence="1" id="KW-0732">Signal</keyword>
<gene>
    <name evidence="3" type="primary">LOC111099843</name>
</gene>
<dbReference type="InterPro" id="IPR045860">
    <property type="entry name" value="Snake_toxin-like_sf"/>
</dbReference>
<accession>A0A8B8A6C4</accession>
<dbReference type="RefSeq" id="XP_022287016.1">
    <property type="nucleotide sequence ID" value="XM_022431308.1"/>
</dbReference>
<dbReference type="GeneID" id="111099843"/>